<proteinExistence type="predicted"/>
<sequence length="251" mass="28511">MEEYLENMKSLRSYMNDLEEDAAKRSAEEQQQRTAIDAHDADIALVRAQSKQASEEAEQLATARAQVCVEMLEKQGRIATLDVECATLKQTLELLHQEIASTSAKLNEKRLFYTKTTETLTVKLQEQREWFGSLKNKSTTMELHGSDVGNKHRELFTQLEAAQLKIEDINSKRSRLLSEISKVKQILEQEKNIFAGFPAALQQMDMKSLEEEYKALQGDKAVEIEYFHSLEETISGMKGISEPVKCCCGLE</sequence>
<dbReference type="eggNOG" id="ENOG502QTNF">
    <property type="taxonomic scope" value="Eukaryota"/>
</dbReference>
<dbReference type="Proteomes" id="UP000004995">
    <property type="component" value="Unassembled WGS sequence"/>
</dbReference>
<protein>
    <submittedName>
        <fullName evidence="2">Uncharacterized protein</fullName>
    </submittedName>
</protein>
<keyword evidence="3" id="KW-1185">Reference proteome</keyword>
<dbReference type="PANTHER" id="PTHR38353">
    <property type="entry name" value="TROPOMYOSIN"/>
    <property type="match status" value="1"/>
</dbReference>
<dbReference type="Gramene" id="KQL01361">
    <property type="protein sequence ID" value="KQL01361"/>
    <property type="gene ID" value="SETIT_014329mg"/>
</dbReference>
<name>K3YJB0_SETIT</name>
<dbReference type="PANTHER" id="PTHR38353:SF2">
    <property type="entry name" value="TROPOMYOSIN"/>
    <property type="match status" value="1"/>
</dbReference>
<evidence type="ECO:0000313" key="3">
    <source>
        <dbReference type="Proteomes" id="UP000004995"/>
    </source>
</evidence>
<dbReference type="InParanoid" id="K3YJB0"/>
<dbReference type="STRING" id="4555.K3YJB0"/>
<feature type="coiled-coil region" evidence="1">
    <location>
        <begin position="152"/>
        <end position="219"/>
    </location>
</feature>
<dbReference type="HOGENOM" id="CLU_068571_0_0_1"/>
<keyword evidence="1" id="KW-0175">Coiled coil</keyword>
<dbReference type="OMA" id="RHVVKCA"/>
<accession>K3YJB0</accession>
<organism evidence="2 3">
    <name type="scientific">Setaria italica</name>
    <name type="common">Foxtail millet</name>
    <name type="synonym">Panicum italicum</name>
    <dbReference type="NCBI Taxonomy" id="4555"/>
    <lineage>
        <taxon>Eukaryota</taxon>
        <taxon>Viridiplantae</taxon>
        <taxon>Streptophyta</taxon>
        <taxon>Embryophyta</taxon>
        <taxon>Tracheophyta</taxon>
        <taxon>Spermatophyta</taxon>
        <taxon>Magnoliopsida</taxon>
        <taxon>Liliopsida</taxon>
        <taxon>Poales</taxon>
        <taxon>Poaceae</taxon>
        <taxon>PACMAD clade</taxon>
        <taxon>Panicoideae</taxon>
        <taxon>Panicodae</taxon>
        <taxon>Paniceae</taxon>
        <taxon>Cenchrinae</taxon>
        <taxon>Setaria</taxon>
    </lineage>
</organism>
<dbReference type="AlphaFoldDB" id="K3YJB0"/>
<dbReference type="EnsemblPlants" id="KQL01361">
    <property type="protein sequence ID" value="KQL01361"/>
    <property type="gene ID" value="SETIT_014329mg"/>
</dbReference>
<evidence type="ECO:0000256" key="1">
    <source>
        <dbReference type="SAM" id="Coils"/>
    </source>
</evidence>
<reference evidence="3" key="1">
    <citation type="journal article" date="2012" name="Nat. Biotechnol.">
        <title>Reference genome sequence of the model plant Setaria.</title>
        <authorList>
            <person name="Bennetzen J.L."/>
            <person name="Schmutz J."/>
            <person name="Wang H."/>
            <person name="Percifield R."/>
            <person name="Hawkins J."/>
            <person name="Pontaroli A.C."/>
            <person name="Estep M."/>
            <person name="Feng L."/>
            <person name="Vaughn J.N."/>
            <person name="Grimwood J."/>
            <person name="Jenkins J."/>
            <person name="Barry K."/>
            <person name="Lindquist E."/>
            <person name="Hellsten U."/>
            <person name="Deshpande S."/>
            <person name="Wang X."/>
            <person name="Wu X."/>
            <person name="Mitros T."/>
            <person name="Triplett J."/>
            <person name="Yang X."/>
            <person name="Ye C.Y."/>
            <person name="Mauro-Herrera M."/>
            <person name="Wang L."/>
            <person name="Li P."/>
            <person name="Sharma M."/>
            <person name="Sharma R."/>
            <person name="Ronald P.C."/>
            <person name="Panaud O."/>
            <person name="Kellogg E.A."/>
            <person name="Brutnell T.P."/>
            <person name="Doust A.N."/>
            <person name="Tuskan G.A."/>
            <person name="Rokhsar D."/>
            <person name="Devos K.M."/>
        </authorList>
    </citation>
    <scope>NUCLEOTIDE SEQUENCE [LARGE SCALE GENOMIC DNA]</scope>
    <source>
        <strain evidence="3">cv. Yugu1</strain>
    </source>
</reference>
<dbReference type="EMBL" id="AGNK02003711">
    <property type="status" value="NOT_ANNOTATED_CDS"/>
    <property type="molecule type" value="Genomic_DNA"/>
</dbReference>
<reference evidence="2" key="2">
    <citation type="submission" date="2018-08" db="UniProtKB">
        <authorList>
            <consortium name="EnsemblPlants"/>
        </authorList>
    </citation>
    <scope>IDENTIFICATION</scope>
    <source>
        <strain evidence="2">Yugu1</strain>
    </source>
</reference>
<evidence type="ECO:0000313" key="2">
    <source>
        <dbReference type="EnsemblPlants" id="KQL01361"/>
    </source>
</evidence>